<organism evidence="3 4">
    <name type="scientific">Paracholeplasma manati</name>
    <dbReference type="NCBI Taxonomy" id="591373"/>
    <lineage>
        <taxon>Bacteria</taxon>
        <taxon>Bacillati</taxon>
        <taxon>Mycoplasmatota</taxon>
        <taxon>Mollicutes</taxon>
        <taxon>Acholeplasmatales</taxon>
        <taxon>Acholeplasmataceae</taxon>
        <taxon>Paracholeplasma</taxon>
    </lineage>
</organism>
<dbReference type="InterPro" id="IPR002525">
    <property type="entry name" value="Transp_IS110-like_N"/>
</dbReference>
<sequence>MNSPCVAVDVSKGKSYYQGFYDFKNPTTKATPFMHDLEGLKSMYEAGQKIKGTYGEVVYVFESTGIYHKIIETFLMNQGEKCIILNPLEASRVRKTAIRATKTDARDCMSIAKAYYTNDYRLHNQKDELYEKLQSMNGYYNFLVQQLREMKVCFRNALDIVYPRFDEVYPDPYLDIPKAILSRYPHPDELKSKRAETIVKYIMKDTKHRESKATEEAKKLKSYIDNVSSGCRNSAHEVSILKTLVTQINDQETEIDLCLDDMRDIVNEIPLYHQLMTIPGIGDNLAIRLIGELGDLERFERSEQLVAYAGIDPRVHQSGQMTGEHLHITKKGNKHLRTLLFLAVSSNVRLGKSNPILEFYNKKRQQTNPLVYKAALIACANKLLRIIFGMYKSGRNFHQ</sequence>
<dbReference type="PANTHER" id="PTHR33055">
    <property type="entry name" value="TRANSPOSASE FOR INSERTION SEQUENCE ELEMENT IS1111A"/>
    <property type="match status" value="1"/>
</dbReference>
<feature type="domain" description="Transposase IS116/IS110/IS902 C-terminal" evidence="2">
    <location>
        <begin position="273"/>
        <end position="350"/>
    </location>
</feature>
<dbReference type="InterPro" id="IPR003346">
    <property type="entry name" value="Transposase_20"/>
</dbReference>
<dbReference type="Pfam" id="PF02371">
    <property type="entry name" value="Transposase_20"/>
    <property type="match status" value="1"/>
</dbReference>
<reference evidence="3" key="1">
    <citation type="submission" date="2022-09" db="EMBL/GenBank/DDBJ databases">
        <title>Novel Mycoplasma species identified in domestic and wild animals.</title>
        <authorList>
            <person name="Volokhov D.V."/>
            <person name="Furtak V.A."/>
            <person name="Zagorodnyaya T.A."/>
        </authorList>
    </citation>
    <scope>NUCLEOTIDE SEQUENCE</scope>
    <source>
        <strain evidence="3">Oakley</strain>
    </source>
</reference>
<evidence type="ECO:0000313" key="3">
    <source>
        <dbReference type="EMBL" id="MCV2232915.1"/>
    </source>
</evidence>
<dbReference type="EMBL" id="JAOVQM010000018">
    <property type="protein sequence ID" value="MCV2232915.1"/>
    <property type="molecule type" value="Genomic_DNA"/>
</dbReference>
<dbReference type="Proteomes" id="UP001177160">
    <property type="component" value="Unassembled WGS sequence"/>
</dbReference>
<dbReference type="Pfam" id="PF01548">
    <property type="entry name" value="DEDD_Tnp_IS110"/>
    <property type="match status" value="1"/>
</dbReference>
<keyword evidence="4" id="KW-1185">Reference proteome</keyword>
<protein>
    <submittedName>
        <fullName evidence="3">IS110 family transposase</fullName>
    </submittedName>
</protein>
<evidence type="ECO:0000259" key="2">
    <source>
        <dbReference type="Pfam" id="PF02371"/>
    </source>
</evidence>
<dbReference type="InterPro" id="IPR047650">
    <property type="entry name" value="Transpos_IS110"/>
</dbReference>
<proteinExistence type="predicted"/>
<accession>A0ABT2Y866</accession>
<name>A0ABT2Y866_9MOLU</name>
<evidence type="ECO:0000313" key="4">
    <source>
        <dbReference type="Proteomes" id="UP001177160"/>
    </source>
</evidence>
<evidence type="ECO:0000259" key="1">
    <source>
        <dbReference type="Pfam" id="PF01548"/>
    </source>
</evidence>
<dbReference type="PANTHER" id="PTHR33055:SF15">
    <property type="entry name" value="TRANSPOSASE-RELATED"/>
    <property type="match status" value="1"/>
</dbReference>
<gene>
    <name evidence="3" type="ORF">N7548_08800</name>
</gene>
<feature type="domain" description="Transposase IS110-like N-terminal" evidence="1">
    <location>
        <begin position="6"/>
        <end position="163"/>
    </location>
</feature>
<dbReference type="RefSeq" id="WP_263609104.1">
    <property type="nucleotide sequence ID" value="NZ_JAOVQM010000018.1"/>
</dbReference>
<dbReference type="NCBIfam" id="NF033542">
    <property type="entry name" value="transpos_IS110"/>
    <property type="match status" value="1"/>
</dbReference>
<comment type="caution">
    <text evidence="3">The sequence shown here is derived from an EMBL/GenBank/DDBJ whole genome shotgun (WGS) entry which is preliminary data.</text>
</comment>